<feature type="domain" description="TonB-dependent receptor plug" evidence="14">
    <location>
        <begin position="142"/>
        <end position="219"/>
    </location>
</feature>
<evidence type="ECO:0000256" key="1">
    <source>
        <dbReference type="ARBA" id="ARBA00004571"/>
    </source>
</evidence>
<evidence type="ECO:0000259" key="14">
    <source>
        <dbReference type="Pfam" id="PF07715"/>
    </source>
</evidence>
<evidence type="ECO:0000256" key="6">
    <source>
        <dbReference type="ARBA" id="ARBA00023077"/>
    </source>
</evidence>
<dbReference type="InterPro" id="IPR008969">
    <property type="entry name" value="CarboxyPept-like_regulatory"/>
</dbReference>
<evidence type="ECO:0000256" key="12">
    <source>
        <dbReference type="SAM" id="SignalP"/>
    </source>
</evidence>
<dbReference type="Gene3D" id="2.40.170.20">
    <property type="entry name" value="TonB-dependent receptor, beta-barrel domain"/>
    <property type="match status" value="1"/>
</dbReference>
<dbReference type="InterPro" id="IPR036942">
    <property type="entry name" value="Beta-barrel_TonB_sf"/>
</dbReference>
<dbReference type="PANTHER" id="PTHR30069">
    <property type="entry name" value="TONB-DEPENDENT OUTER MEMBRANE RECEPTOR"/>
    <property type="match status" value="1"/>
</dbReference>
<evidence type="ECO:0000256" key="7">
    <source>
        <dbReference type="ARBA" id="ARBA00023136"/>
    </source>
</evidence>
<dbReference type="PROSITE" id="PS52016">
    <property type="entry name" value="TONB_DEPENDENT_REC_3"/>
    <property type="match status" value="1"/>
</dbReference>
<keyword evidence="2 10" id="KW-0813">Transport</keyword>
<dbReference type="Gene3D" id="2.60.40.1120">
    <property type="entry name" value="Carboxypeptidase-like, regulatory domain"/>
    <property type="match status" value="1"/>
</dbReference>
<dbReference type="EMBL" id="FLUM01000001">
    <property type="protein sequence ID" value="SBV97051.1"/>
    <property type="molecule type" value="Genomic_DNA"/>
</dbReference>
<name>A0A212JC92_9BACT</name>
<dbReference type="InterPro" id="IPR039426">
    <property type="entry name" value="TonB-dep_rcpt-like"/>
</dbReference>
<reference evidence="15" key="1">
    <citation type="submission" date="2016-04" db="EMBL/GenBank/DDBJ databases">
        <authorList>
            <person name="Evans L.H."/>
            <person name="Alamgir A."/>
            <person name="Owens N."/>
            <person name="Weber N.D."/>
            <person name="Virtaneva K."/>
            <person name="Barbian K."/>
            <person name="Babar A."/>
            <person name="Rosenke K."/>
        </authorList>
    </citation>
    <scope>NUCLEOTIDE SEQUENCE</scope>
    <source>
        <strain evidence="15">86-1</strain>
    </source>
</reference>
<dbReference type="PANTHER" id="PTHR30069:SF29">
    <property type="entry name" value="HEMOGLOBIN AND HEMOGLOBIN-HAPTOGLOBIN-BINDING PROTEIN 1-RELATED"/>
    <property type="match status" value="1"/>
</dbReference>
<dbReference type="AlphaFoldDB" id="A0A212JC92"/>
<evidence type="ECO:0000256" key="11">
    <source>
        <dbReference type="RuleBase" id="RU003357"/>
    </source>
</evidence>
<keyword evidence="3 10" id="KW-1134">Transmembrane beta strand</keyword>
<evidence type="ECO:0000256" key="8">
    <source>
        <dbReference type="ARBA" id="ARBA00023170"/>
    </source>
</evidence>
<feature type="domain" description="TonB-dependent receptor-like beta-barrel" evidence="13">
    <location>
        <begin position="305"/>
        <end position="728"/>
    </location>
</feature>
<sequence>MKFLFIVLLLTLTSIALAQNRYTIKGRINNADSGDTLVGVSVGIKELPQQGSFGDESGNYSLTLPQGEYSLIFKLIGYHTKQVKIKLNDDKTLNVDLDPEVVSLGEVEISAQRTNENVKNVQSGVDKLEIEMVNKIPVLLGERDILKTIQLLPGVMSAGEGNTGFYVRGGSNDQNLIMLDNATVYNPSHLFGFFSTFNSSAVDNMTIYKGSMPAQYGGRLSSTLDVSMRDGDLKGYHANGGIGLISSNLTFEGPIQKERSSFIVSARRTYADALARVIGVEQVKDSKLYFYDLNAKLSYVLSDRNKLTLTAYLGKDKLGLDKVAMIDWGNTIASLKWNHIFNAKAASATTLSYTDYTYNVSVDLTTGLNVASHIKDFNLNQEFSFYPNDKNAIKAGFTSIYHQVVPGDLSSKDPSQLQISPYEHRKSWENAIFASNSMKLHDKMELSYGLRVSSFSVLGGGDYYEFENHTITDTISTKNGQFLKTYWNIEPRLSAAYQLNDVSSIKAAYTRTTQHLHLLSTSNLSSPTDRWIANTNYIKPEIANQVSIGYFRNFSNNMFEFSAELYYKDLRNQIDYKDGADVRAKEIIETELLFGKGRTYGMELFLKKRFGKFNGWIGYTLARSEKKIDGINDGKWYVANQDRTHDVSVVGIYDLNKKWTLSATWVFATGNPMTYPSGKYIVDGHAIYYYEGRNSYRAPSFHRLDLGAICTLKKTKKYTSELAFSVYNAYGRKNPYMFGFRQNEDERMVSESYMIYLFSVIPSISWNFKF</sequence>
<dbReference type="Pfam" id="PF00593">
    <property type="entry name" value="TonB_dep_Rec_b-barrel"/>
    <property type="match status" value="1"/>
</dbReference>
<gene>
    <name evidence="15" type="ORF">KL86DYS1_11809</name>
</gene>
<feature type="signal peptide" evidence="12">
    <location>
        <begin position="1"/>
        <end position="18"/>
    </location>
</feature>
<evidence type="ECO:0000256" key="5">
    <source>
        <dbReference type="ARBA" id="ARBA00022729"/>
    </source>
</evidence>
<dbReference type="InterPro" id="IPR000531">
    <property type="entry name" value="Beta-barrel_TonB"/>
</dbReference>
<dbReference type="InterPro" id="IPR037066">
    <property type="entry name" value="Plug_dom_sf"/>
</dbReference>
<organism evidence="15">
    <name type="scientific">uncultured Dysgonomonas sp</name>
    <dbReference type="NCBI Taxonomy" id="206096"/>
    <lineage>
        <taxon>Bacteria</taxon>
        <taxon>Pseudomonadati</taxon>
        <taxon>Bacteroidota</taxon>
        <taxon>Bacteroidia</taxon>
        <taxon>Bacteroidales</taxon>
        <taxon>Dysgonomonadaceae</taxon>
        <taxon>Dysgonomonas</taxon>
        <taxon>environmental samples</taxon>
    </lineage>
</organism>
<evidence type="ECO:0000256" key="9">
    <source>
        <dbReference type="ARBA" id="ARBA00023237"/>
    </source>
</evidence>
<dbReference type="Gene3D" id="2.170.130.10">
    <property type="entry name" value="TonB-dependent receptor, plug domain"/>
    <property type="match status" value="1"/>
</dbReference>
<dbReference type="GO" id="GO:0009279">
    <property type="term" value="C:cell outer membrane"/>
    <property type="evidence" value="ECO:0007669"/>
    <property type="project" value="UniProtKB-SubCell"/>
</dbReference>
<keyword evidence="7 10" id="KW-0472">Membrane</keyword>
<keyword evidence="9 10" id="KW-0998">Cell outer membrane</keyword>
<dbReference type="SUPFAM" id="SSF49464">
    <property type="entry name" value="Carboxypeptidase regulatory domain-like"/>
    <property type="match status" value="1"/>
</dbReference>
<dbReference type="InterPro" id="IPR012910">
    <property type="entry name" value="Plug_dom"/>
</dbReference>
<evidence type="ECO:0000256" key="10">
    <source>
        <dbReference type="PROSITE-ProRule" id="PRU01360"/>
    </source>
</evidence>
<dbReference type="Pfam" id="PF13715">
    <property type="entry name" value="CarbopepD_reg_2"/>
    <property type="match status" value="1"/>
</dbReference>
<evidence type="ECO:0008006" key="16">
    <source>
        <dbReference type="Google" id="ProtNLM"/>
    </source>
</evidence>
<keyword evidence="5 12" id="KW-0732">Signal</keyword>
<dbReference type="SUPFAM" id="SSF56935">
    <property type="entry name" value="Porins"/>
    <property type="match status" value="1"/>
</dbReference>
<evidence type="ECO:0000259" key="13">
    <source>
        <dbReference type="Pfam" id="PF00593"/>
    </source>
</evidence>
<dbReference type="Pfam" id="PF07715">
    <property type="entry name" value="Plug"/>
    <property type="match status" value="1"/>
</dbReference>
<proteinExistence type="inferred from homology"/>
<keyword evidence="4 10" id="KW-0812">Transmembrane</keyword>
<feature type="chain" id="PRO_5012623167" description="TonB-dependent receptor plug domain-containing protein" evidence="12">
    <location>
        <begin position="19"/>
        <end position="770"/>
    </location>
</feature>
<evidence type="ECO:0000256" key="2">
    <source>
        <dbReference type="ARBA" id="ARBA00022448"/>
    </source>
</evidence>
<keyword evidence="8" id="KW-0675">Receptor</keyword>
<evidence type="ECO:0000256" key="3">
    <source>
        <dbReference type="ARBA" id="ARBA00022452"/>
    </source>
</evidence>
<dbReference type="GO" id="GO:0015344">
    <property type="term" value="F:siderophore uptake transmembrane transporter activity"/>
    <property type="evidence" value="ECO:0007669"/>
    <property type="project" value="TreeGrafter"/>
</dbReference>
<evidence type="ECO:0000256" key="4">
    <source>
        <dbReference type="ARBA" id="ARBA00022692"/>
    </source>
</evidence>
<dbReference type="RefSeq" id="WP_296940077.1">
    <property type="nucleotide sequence ID" value="NZ_LT599032.1"/>
</dbReference>
<protein>
    <recommendedName>
        <fullName evidence="16">TonB-dependent receptor plug domain-containing protein</fullName>
    </recommendedName>
</protein>
<dbReference type="GO" id="GO:0044718">
    <property type="term" value="P:siderophore transmembrane transport"/>
    <property type="evidence" value="ECO:0007669"/>
    <property type="project" value="TreeGrafter"/>
</dbReference>
<comment type="similarity">
    <text evidence="10 11">Belongs to the TonB-dependent receptor family.</text>
</comment>
<evidence type="ECO:0000313" key="15">
    <source>
        <dbReference type="EMBL" id="SBV97051.1"/>
    </source>
</evidence>
<comment type="subcellular location">
    <subcellularLocation>
        <location evidence="1 10">Cell outer membrane</location>
        <topology evidence="1 10">Multi-pass membrane protein</topology>
    </subcellularLocation>
</comment>
<keyword evidence="6 11" id="KW-0798">TonB box</keyword>
<accession>A0A212JC92</accession>